<gene>
    <name evidence="11" type="ORF">NPX13_g1105</name>
</gene>
<evidence type="ECO:0000259" key="10">
    <source>
        <dbReference type="PROSITE" id="PS51873"/>
    </source>
</evidence>
<reference evidence="11" key="1">
    <citation type="submission" date="2022-07" db="EMBL/GenBank/DDBJ databases">
        <title>Genome Sequence of Xylaria arbuscula.</title>
        <authorList>
            <person name="Buettner E."/>
        </authorList>
    </citation>
    <scope>NUCLEOTIDE SEQUENCE</scope>
    <source>
        <strain evidence="11">VT107</strain>
    </source>
</reference>
<dbReference type="InterPro" id="IPR044066">
    <property type="entry name" value="TRIAD_supradom"/>
</dbReference>
<keyword evidence="12" id="KW-1185">Reference proteome</keyword>
<feature type="region of interest" description="Disordered" evidence="9">
    <location>
        <begin position="1"/>
        <end position="47"/>
    </location>
</feature>
<dbReference type="EMBL" id="JANPWZ010000094">
    <property type="protein sequence ID" value="KAJ3579461.1"/>
    <property type="molecule type" value="Genomic_DNA"/>
</dbReference>
<name>A0A9W8TS25_9PEZI</name>
<dbReference type="GO" id="GO:0061630">
    <property type="term" value="F:ubiquitin protein ligase activity"/>
    <property type="evidence" value="ECO:0007669"/>
    <property type="project" value="UniProtKB-EC"/>
</dbReference>
<protein>
    <recommendedName>
        <fullName evidence="2">RBR-type E3 ubiquitin transferase</fullName>
        <ecNumber evidence="2">2.3.2.31</ecNumber>
    </recommendedName>
</protein>
<sequence>MKRKREEWPGYHTPPVPAPPSSSFPSLSSLRSPAPSPPPNDRAKRTSISRASSLRLCISCLEDKPPKDFMYPTACCAGNHTPDTCTTCLRNWIKHSLHEGGAVITCPECPAQMGYLSIREVADRATFDKYEALVLASLLDTNPTFVWCVHGCGSGQFHPAGDAEPIFTCHHCRLKTCVVHNLPWHPEFTCSQFDELLKEEQKRQQQQQSLAEKNRQTLLRRARDEEASRRLVVDVAMNFAGFALPLTER</sequence>
<evidence type="ECO:0000313" key="11">
    <source>
        <dbReference type="EMBL" id="KAJ3579461.1"/>
    </source>
</evidence>
<evidence type="ECO:0000256" key="4">
    <source>
        <dbReference type="ARBA" id="ARBA00022723"/>
    </source>
</evidence>
<evidence type="ECO:0000256" key="7">
    <source>
        <dbReference type="ARBA" id="ARBA00022786"/>
    </source>
</evidence>
<dbReference type="EC" id="2.3.2.31" evidence="2"/>
<keyword evidence="3" id="KW-0808">Transferase</keyword>
<keyword evidence="4" id="KW-0479">Metal-binding</keyword>
<dbReference type="InterPro" id="IPR002867">
    <property type="entry name" value="IBR_dom"/>
</dbReference>
<keyword evidence="6" id="KW-0863">Zinc-finger</keyword>
<feature type="domain" description="RING-type" evidence="10">
    <location>
        <begin position="53"/>
        <end position="249"/>
    </location>
</feature>
<proteinExistence type="predicted"/>
<keyword evidence="5" id="KW-0677">Repeat</keyword>
<dbReference type="InterPro" id="IPR031127">
    <property type="entry name" value="E3_UB_ligase_RBR"/>
</dbReference>
<keyword evidence="8" id="KW-0862">Zinc</keyword>
<dbReference type="Gene3D" id="3.30.40.10">
    <property type="entry name" value="Zinc/RING finger domain, C3HC4 (zinc finger)"/>
    <property type="match status" value="1"/>
</dbReference>
<accession>A0A9W8TS25</accession>
<dbReference type="SMART" id="SM00647">
    <property type="entry name" value="IBR"/>
    <property type="match status" value="1"/>
</dbReference>
<dbReference type="PANTHER" id="PTHR11685">
    <property type="entry name" value="RBR FAMILY RING FINGER AND IBR DOMAIN-CONTAINING"/>
    <property type="match status" value="1"/>
</dbReference>
<evidence type="ECO:0000256" key="6">
    <source>
        <dbReference type="ARBA" id="ARBA00022771"/>
    </source>
</evidence>
<dbReference type="VEuPathDB" id="FungiDB:F4678DRAFT_427463"/>
<evidence type="ECO:0000313" key="12">
    <source>
        <dbReference type="Proteomes" id="UP001148614"/>
    </source>
</evidence>
<dbReference type="InterPro" id="IPR013083">
    <property type="entry name" value="Znf_RING/FYVE/PHD"/>
</dbReference>
<evidence type="ECO:0000256" key="1">
    <source>
        <dbReference type="ARBA" id="ARBA00001798"/>
    </source>
</evidence>
<keyword evidence="7" id="KW-0833">Ubl conjugation pathway</keyword>
<comment type="caution">
    <text evidence="11">The sequence shown here is derived from an EMBL/GenBank/DDBJ whole genome shotgun (WGS) entry which is preliminary data.</text>
</comment>
<organism evidence="11 12">
    <name type="scientific">Xylaria arbuscula</name>
    <dbReference type="NCBI Taxonomy" id="114810"/>
    <lineage>
        <taxon>Eukaryota</taxon>
        <taxon>Fungi</taxon>
        <taxon>Dikarya</taxon>
        <taxon>Ascomycota</taxon>
        <taxon>Pezizomycotina</taxon>
        <taxon>Sordariomycetes</taxon>
        <taxon>Xylariomycetidae</taxon>
        <taxon>Xylariales</taxon>
        <taxon>Xylariaceae</taxon>
        <taxon>Xylaria</taxon>
    </lineage>
</organism>
<dbReference type="Proteomes" id="UP001148614">
    <property type="component" value="Unassembled WGS sequence"/>
</dbReference>
<dbReference type="GO" id="GO:0008270">
    <property type="term" value="F:zinc ion binding"/>
    <property type="evidence" value="ECO:0007669"/>
    <property type="project" value="UniProtKB-KW"/>
</dbReference>
<evidence type="ECO:0000256" key="5">
    <source>
        <dbReference type="ARBA" id="ARBA00022737"/>
    </source>
</evidence>
<evidence type="ECO:0000256" key="8">
    <source>
        <dbReference type="ARBA" id="ARBA00022833"/>
    </source>
</evidence>
<dbReference type="Pfam" id="PF01485">
    <property type="entry name" value="IBR"/>
    <property type="match status" value="1"/>
</dbReference>
<evidence type="ECO:0000256" key="2">
    <source>
        <dbReference type="ARBA" id="ARBA00012251"/>
    </source>
</evidence>
<dbReference type="AlphaFoldDB" id="A0A9W8TS25"/>
<feature type="compositionally biased region" description="Low complexity" evidence="9">
    <location>
        <begin position="23"/>
        <end position="33"/>
    </location>
</feature>
<dbReference type="PROSITE" id="PS51873">
    <property type="entry name" value="TRIAD"/>
    <property type="match status" value="1"/>
</dbReference>
<dbReference type="GO" id="GO:0016567">
    <property type="term" value="P:protein ubiquitination"/>
    <property type="evidence" value="ECO:0007669"/>
    <property type="project" value="InterPro"/>
</dbReference>
<dbReference type="CDD" id="cd20335">
    <property type="entry name" value="BRcat_RBR"/>
    <property type="match status" value="1"/>
</dbReference>
<comment type="catalytic activity">
    <reaction evidence="1">
        <text>[E2 ubiquitin-conjugating enzyme]-S-ubiquitinyl-L-cysteine + [acceptor protein]-L-lysine = [E2 ubiquitin-conjugating enzyme]-L-cysteine + [acceptor protein]-N(6)-ubiquitinyl-L-lysine.</text>
        <dbReference type="EC" id="2.3.2.31"/>
    </reaction>
</comment>
<feature type="compositionally biased region" description="Pro residues" evidence="9">
    <location>
        <begin position="12"/>
        <end position="22"/>
    </location>
</feature>
<evidence type="ECO:0000256" key="9">
    <source>
        <dbReference type="SAM" id="MobiDB-lite"/>
    </source>
</evidence>
<evidence type="ECO:0000256" key="3">
    <source>
        <dbReference type="ARBA" id="ARBA00022679"/>
    </source>
</evidence>
<dbReference type="SUPFAM" id="SSF57850">
    <property type="entry name" value="RING/U-box"/>
    <property type="match status" value="2"/>
</dbReference>